<protein>
    <recommendedName>
        <fullName evidence="2">CATRA-Associated Small Protein domain-containing protein</fullName>
    </recommendedName>
</protein>
<accession>A0A8J4DVX4</accession>
<dbReference type="InterPro" id="IPR046924">
    <property type="entry name" value="CATASP"/>
</dbReference>
<dbReference type="AlphaFoldDB" id="A0A8J4DVX4"/>
<name>A0A8J4DVX4_9ACTN</name>
<dbReference type="Proteomes" id="UP000619260">
    <property type="component" value="Unassembled WGS sequence"/>
</dbReference>
<feature type="region of interest" description="Disordered" evidence="1">
    <location>
        <begin position="75"/>
        <end position="101"/>
    </location>
</feature>
<evidence type="ECO:0000259" key="2">
    <source>
        <dbReference type="Pfam" id="PF20271"/>
    </source>
</evidence>
<sequence>MTLHLTESTWTQVHQELAVAVDALARGDEATLAQAMTLLNAYAVQRVRRAAYSRMGDSTLCPVPESTREVANHLLHSLTADTQPPGAQNPPDDDDDASYSH</sequence>
<evidence type="ECO:0000256" key="1">
    <source>
        <dbReference type="SAM" id="MobiDB-lite"/>
    </source>
</evidence>
<dbReference type="RefSeq" id="WP_203905666.1">
    <property type="nucleotide sequence ID" value="NZ_BOPF01000071.1"/>
</dbReference>
<proteinExistence type="predicted"/>
<dbReference type="EMBL" id="BOPF01000071">
    <property type="protein sequence ID" value="GIJ52269.1"/>
    <property type="molecule type" value="Genomic_DNA"/>
</dbReference>
<evidence type="ECO:0000313" key="4">
    <source>
        <dbReference type="Proteomes" id="UP000619260"/>
    </source>
</evidence>
<keyword evidence="4" id="KW-1185">Reference proteome</keyword>
<reference evidence="3" key="1">
    <citation type="submission" date="2021-01" db="EMBL/GenBank/DDBJ databases">
        <title>Whole genome shotgun sequence of Virgisporangium aliadipatigenens NBRC 105644.</title>
        <authorList>
            <person name="Komaki H."/>
            <person name="Tamura T."/>
        </authorList>
    </citation>
    <scope>NUCLEOTIDE SEQUENCE</scope>
    <source>
        <strain evidence="3">NBRC 105644</strain>
    </source>
</reference>
<comment type="caution">
    <text evidence="3">The sequence shown here is derived from an EMBL/GenBank/DDBJ whole genome shotgun (WGS) entry which is preliminary data.</text>
</comment>
<gene>
    <name evidence="3" type="ORF">Val02_91550</name>
</gene>
<feature type="compositionally biased region" description="Acidic residues" evidence="1">
    <location>
        <begin position="91"/>
        <end position="101"/>
    </location>
</feature>
<dbReference type="Pfam" id="PF20271">
    <property type="entry name" value="CATASP"/>
    <property type="match status" value="1"/>
</dbReference>
<feature type="domain" description="CATRA-Associated Small Protein" evidence="2">
    <location>
        <begin position="3"/>
        <end position="81"/>
    </location>
</feature>
<evidence type="ECO:0000313" key="3">
    <source>
        <dbReference type="EMBL" id="GIJ52269.1"/>
    </source>
</evidence>
<organism evidence="3 4">
    <name type="scientific">Virgisporangium aliadipatigenens</name>
    <dbReference type="NCBI Taxonomy" id="741659"/>
    <lineage>
        <taxon>Bacteria</taxon>
        <taxon>Bacillati</taxon>
        <taxon>Actinomycetota</taxon>
        <taxon>Actinomycetes</taxon>
        <taxon>Micromonosporales</taxon>
        <taxon>Micromonosporaceae</taxon>
        <taxon>Virgisporangium</taxon>
    </lineage>
</organism>